<evidence type="ECO:0000313" key="4">
    <source>
        <dbReference type="EMBL" id="EZA49789.1"/>
    </source>
</evidence>
<gene>
    <name evidence="5" type="ORF">DMN91_003387</name>
    <name evidence="4" type="ORF">X777_11662</name>
</gene>
<dbReference type="InterPro" id="IPR020103">
    <property type="entry name" value="PsdUridine_synth_cat_dom_sf"/>
</dbReference>
<dbReference type="SUPFAM" id="SSF55120">
    <property type="entry name" value="Pseudouridine synthase"/>
    <property type="match status" value="1"/>
</dbReference>
<dbReference type="OMA" id="PPAWYHL"/>
<comment type="similarity">
    <text evidence="2">Belongs to the pseudouridine synthase RluA family.</text>
</comment>
<keyword evidence="6" id="KW-1185">Reference proteome</keyword>
<dbReference type="PANTHER" id="PTHR21600:SF83">
    <property type="entry name" value="PSEUDOURIDYLATE SYNTHASE RPUSD4, MITOCHONDRIAL"/>
    <property type="match status" value="1"/>
</dbReference>
<reference evidence="5" key="3">
    <citation type="submission" date="2018-07" db="EMBL/GenBank/DDBJ databases">
        <authorList>
            <person name="Mckenzie S.K."/>
            <person name="Kronauer D.J.C."/>
        </authorList>
    </citation>
    <scope>NUCLEOTIDE SEQUENCE</scope>
    <source>
        <strain evidence="5">Clonal line C1</strain>
    </source>
</reference>
<dbReference type="Proteomes" id="UP000053097">
    <property type="component" value="Unassembled WGS sequence"/>
</dbReference>
<dbReference type="PANTHER" id="PTHR21600">
    <property type="entry name" value="MITOCHONDRIAL RNA PSEUDOURIDINE SYNTHASE"/>
    <property type="match status" value="1"/>
</dbReference>
<reference evidence="5 7" key="2">
    <citation type="journal article" date="2018" name="Genome Res.">
        <title>The genomic architecture and molecular evolution of ant odorant receptors.</title>
        <authorList>
            <person name="McKenzie S.K."/>
            <person name="Kronauer D.J.C."/>
        </authorList>
    </citation>
    <scope>NUCLEOTIDE SEQUENCE [LARGE SCALE GENOMIC DNA]</scope>
    <source>
        <strain evidence="5">Clonal line C1</strain>
    </source>
</reference>
<organism evidence="4 6">
    <name type="scientific">Ooceraea biroi</name>
    <name type="common">Clonal raider ant</name>
    <name type="synonym">Cerapachys biroi</name>
    <dbReference type="NCBI Taxonomy" id="2015173"/>
    <lineage>
        <taxon>Eukaryota</taxon>
        <taxon>Metazoa</taxon>
        <taxon>Ecdysozoa</taxon>
        <taxon>Arthropoda</taxon>
        <taxon>Hexapoda</taxon>
        <taxon>Insecta</taxon>
        <taxon>Pterygota</taxon>
        <taxon>Neoptera</taxon>
        <taxon>Endopterygota</taxon>
        <taxon>Hymenoptera</taxon>
        <taxon>Apocrita</taxon>
        <taxon>Aculeata</taxon>
        <taxon>Formicoidea</taxon>
        <taxon>Formicidae</taxon>
        <taxon>Dorylinae</taxon>
        <taxon>Ooceraea</taxon>
    </lineage>
</organism>
<protein>
    <submittedName>
        <fullName evidence="4">RNA pseudouridylate synthase domain-containing protein</fullName>
    </submittedName>
</protein>
<evidence type="ECO:0000256" key="2">
    <source>
        <dbReference type="ARBA" id="ARBA00010876"/>
    </source>
</evidence>
<evidence type="ECO:0000313" key="5">
    <source>
        <dbReference type="EMBL" id="RLU25294.1"/>
    </source>
</evidence>
<dbReference type="GO" id="GO:0009982">
    <property type="term" value="F:pseudouridine synthase activity"/>
    <property type="evidence" value="ECO:0007669"/>
    <property type="project" value="InterPro"/>
</dbReference>
<dbReference type="EMBL" id="KK107499">
    <property type="protein sequence ID" value="EZA49789.1"/>
    <property type="molecule type" value="Genomic_DNA"/>
</dbReference>
<dbReference type="GO" id="GO:0001522">
    <property type="term" value="P:pseudouridine synthesis"/>
    <property type="evidence" value="ECO:0007669"/>
    <property type="project" value="InterPro"/>
</dbReference>
<comment type="catalytic activity">
    <reaction evidence="1">
        <text>a uridine in mRNA = a pseudouridine in mRNA</text>
        <dbReference type="Rhea" id="RHEA:56644"/>
        <dbReference type="Rhea" id="RHEA-COMP:14658"/>
        <dbReference type="Rhea" id="RHEA-COMP:14659"/>
        <dbReference type="ChEBI" id="CHEBI:65314"/>
        <dbReference type="ChEBI" id="CHEBI:65315"/>
    </reaction>
</comment>
<accession>A0A026W417</accession>
<dbReference type="STRING" id="2015173.A0A026W417"/>
<reference evidence="4 6" key="1">
    <citation type="journal article" date="2014" name="Curr. Biol.">
        <title>The genome of the clonal raider ant Cerapachys biroi.</title>
        <authorList>
            <person name="Oxley P.R."/>
            <person name="Ji L."/>
            <person name="Fetter-Pruneda I."/>
            <person name="McKenzie S.K."/>
            <person name="Li C."/>
            <person name="Hu H."/>
            <person name="Zhang G."/>
            <person name="Kronauer D.J."/>
        </authorList>
    </citation>
    <scope>NUCLEOTIDE SEQUENCE [LARGE SCALE GENOMIC DNA]</scope>
</reference>
<dbReference type="GO" id="GO:0003723">
    <property type="term" value="F:RNA binding"/>
    <property type="evidence" value="ECO:0007669"/>
    <property type="project" value="InterPro"/>
</dbReference>
<sequence>MKSAVAILRIARTGEFAAMYRACYRGYCTAEQKNEKTVHPYCNIHPWKSESEFASSVLKNVLYNADGIVAINKPYGIPIKGSFRRESSDPSIKSCHNIVGAVDYSLETVLPYLAKQLDVPTLIPCTGSERYMSGVYIFGTNPSVSNEVEFAQRRAMHMKKFNTYWVITSRVPSTLKGQYHLGMQYVHSKDSKKPIIVTKWSNNDVKKREVRILNVNYKLIANSTENLSSLIEMSVSTKRWHSIRLFAATMLYSPVLGDNYHGSRVQEVMGTWMKVDPFAESCFEMPTMKKELLELLNLRRSQQEIIPCHTHLKSVFLGSYGRQRKDILIEAPLMHPFDWTCKQLMFKNVQEETDAAVADEAESLRDANAHVTSV</sequence>
<dbReference type="EMBL" id="QOIP01000003">
    <property type="protein sequence ID" value="RLU25294.1"/>
    <property type="molecule type" value="Genomic_DNA"/>
</dbReference>
<dbReference type="Proteomes" id="UP000279307">
    <property type="component" value="Chromosome 3"/>
</dbReference>
<dbReference type="Gene3D" id="3.30.2350.10">
    <property type="entry name" value="Pseudouridine synthase"/>
    <property type="match status" value="1"/>
</dbReference>
<name>A0A026W417_OOCBI</name>
<keyword evidence="3" id="KW-0413">Isomerase</keyword>
<dbReference type="OrthoDB" id="428658at2759"/>
<evidence type="ECO:0000313" key="7">
    <source>
        <dbReference type="Proteomes" id="UP000279307"/>
    </source>
</evidence>
<dbReference type="InterPro" id="IPR050188">
    <property type="entry name" value="RluA_PseudoU_synthase"/>
</dbReference>
<proteinExistence type="inferred from homology"/>
<evidence type="ECO:0000256" key="3">
    <source>
        <dbReference type="ARBA" id="ARBA00023235"/>
    </source>
</evidence>
<evidence type="ECO:0000313" key="6">
    <source>
        <dbReference type="Proteomes" id="UP000053097"/>
    </source>
</evidence>
<evidence type="ECO:0000256" key="1">
    <source>
        <dbReference type="ARBA" id="ARBA00001166"/>
    </source>
</evidence>
<dbReference type="AlphaFoldDB" id="A0A026W417"/>